<feature type="binding site" evidence="8">
    <location>
        <position position="43"/>
    </location>
    <ligand>
        <name>substrate</name>
    </ligand>
</feature>
<evidence type="ECO:0000259" key="11">
    <source>
        <dbReference type="Pfam" id="PF00696"/>
    </source>
</evidence>
<sequence>MQVYKFGGASVQNSAGIKNVCQIISQRNPMNLLVVVSAIGNTTNLLEKLTSNYMKGLETGSILNEIRQTHYSILHELFDNNDPVFDDVENTFVEIDWMLEDEPHENYDFVYDQIVSVGELLSTKIISAWLTKCGVKNKWIDARSLIYTDNSYREAQVDWNKTSLEIKKQLPGLIGQAIGITQGFIGSTSENFTTTLGREGSDYSAAIISSCIGAESLTVWKDVPGIFNADPKLFPQAVKFDSLSYREALEMTYYGANIIHPKTIKPLQNAGIPLHVKPYDYPDQPGTVISPGTSSVNVPAIIIKKRQVLISISTRDHSFITETHLSDIFDSFAGCKIKINAMQNSAISFSACFDLVEHAFEKLKERLSINYLFRYNEDVQLITIRHFKQDLIDELSAGKTIMLEQLSRITAQLVVK</sequence>
<comment type="catalytic activity">
    <reaction evidence="7 9">
        <text>L-aspartate + ATP = 4-phospho-L-aspartate + ADP</text>
        <dbReference type="Rhea" id="RHEA:23776"/>
        <dbReference type="ChEBI" id="CHEBI:29991"/>
        <dbReference type="ChEBI" id="CHEBI:30616"/>
        <dbReference type="ChEBI" id="CHEBI:57535"/>
        <dbReference type="ChEBI" id="CHEBI:456216"/>
        <dbReference type="EC" id="2.7.2.4"/>
    </reaction>
</comment>
<dbReference type="InterPro" id="IPR001341">
    <property type="entry name" value="Asp_kinase"/>
</dbReference>
<dbReference type="Gene3D" id="1.20.120.1320">
    <property type="entry name" value="Aspartokinase, catalytic domain"/>
    <property type="match status" value="1"/>
</dbReference>
<dbReference type="SUPFAM" id="SSF53633">
    <property type="entry name" value="Carbamate kinase-like"/>
    <property type="match status" value="1"/>
</dbReference>
<organism evidence="12 13">
    <name type="scientific">Hufsiella arboris</name>
    <dbReference type="NCBI Taxonomy" id="2695275"/>
    <lineage>
        <taxon>Bacteria</taxon>
        <taxon>Pseudomonadati</taxon>
        <taxon>Bacteroidota</taxon>
        <taxon>Sphingobacteriia</taxon>
        <taxon>Sphingobacteriales</taxon>
        <taxon>Sphingobacteriaceae</taxon>
        <taxon>Hufsiella</taxon>
    </lineage>
</organism>
<evidence type="ECO:0000256" key="3">
    <source>
        <dbReference type="ARBA" id="ARBA00022679"/>
    </source>
</evidence>
<dbReference type="GO" id="GO:0009089">
    <property type="term" value="P:lysine biosynthetic process via diaminopimelate"/>
    <property type="evidence" value="ECO:0007669"/>
    <property type="project" value="UniProtKB-UniPathway"/>
</dbReference>
<evidence type="ECO:0000256" key="9">
    <source>
        <dbReference type="RuleBase" id="RU003448"/>
    </source>
</evidence>
<gene>
    <name evidence="12" type="ORF">GS399_04710</name>
</gene>
<keyword evidence="4 8" id="KW-0547">Nucleotide-binding</keyword>
<protein>
    <recommendedName>
        <fullName evidence="9">Aspartokinase</fullName>
        <ecNumber evidence="9">2.7.2.4</ecNumber>
    </recommendedName>
</protein>
<evidence type="ECO:0000256" key="1">
    <source>
        <dbReference type="ARBA" id="ARBA00004766"/>
    </source>
</evidence>
<dbReference type="GO" id="GO:0005829">
    <property type="term" value="C:cytosol"/>
    <property type="evidence" value="ECO:0007669"/>
    <property type="project" value="TreeGrafter"/>
</dbReference>
<dbReference type="NCBIfam" id="TIGR00657">
    <property type="entry name" value="asp_kinases"/>
    <property type="match status" value="1"/>
</dbReference>
<evidence type="ECO:0000256" key="4">
    <source>
        <dbReference type="ARBA" id="ARBA00022741"/>
    </source>
</evidence>
<keyword evidence="5 9" id="KW-0418">Kinase</keyword>
<dbReference type="PIRSF" id="PIRSF000726">
    <property type="entry name" value="Asp_kin"/>
    <property type="match status" value="1"/>
</dbReference>
<comment type="pathway">
    <text evidence="10">Amino-acid biosynthesis; L-methionine biosynthesis via de novo pathway; L-homoserine from L-aspartate: step 1/3.</text>
</comment>
<dbReference type="AlphaFoldDB" id="A0A7K1Y6R8"/>
<dbReference type="UniPathway" id="UPA00051">
    <property type="reaction ID" value="UER00462"/>
</dbReference>
<evidence type="ECO:0000256" key="6">
    <source>
        <dbReference type="ARBA" id="ARBA00022840"/>
    </source>
</evidence>
<keyword evidence="10" id="KW-0028">Amino-acid biosynthesis</keyword>
<dbReference type="UniPathway" id="UPA00050">
    <property type="reaction ID" value="UER00461"/>
</dbReference>
<comment type="pathway">
    <text evidence="10">Amino-acid biosynthesis; L-threonine biosynthesis; L-threonine from L-aspartate: step 1/5.</text>
</comment>
<comment type="similarity">
    <text evidence="2 9">Belongs to the aspartokinase family.</text>
</comment>
<feature type="binding site" evidence="8">
    <location>
        <position position="119"/>
    </location>
    <ligand>
        <name>substrate</name>
    </ligand>
</feature>
<keyword evidence="13" id="KW-1185">Reference proteome</keyword>
<dbReference type="Pfam" id="PF00696">
    <property type="entry name" value="AA_kinase"/>
    <property type="match status" value="1"/>
</dbReference>
<dbReference type="GO" id="GO:0004072">
    <property type="term" value="F:aspartate kinase activity"/>
    <property type="evidence" value="ECO:0007669"/>
    <property type="project" value="UniProtKB-EC"/>
</dbReference>
<dbReference type="GO" id="GO:0009090">
    <property type="term" value="P:homoserine biosynthetic process"/>
    <property type="evidence" value="ECO:0007669"/>
    <property type="project" value="TreeGrafter"/>
</dbReference>
<comment type="caution">
    <text evidence="12">The sequence shown here is derived from an EMBL/GenBank/DDBJ whole genome shotgun (WGS) entry which is preliminary data.</text>
</comment>
<dbReference type="InterPro" id="IPR005260">
    <property type="entry name" value="Asp_kin_monofn"/>
</dbReference>
<evidence type="ECO:0000313" key="13">
    <source>
        <dbReference type="Proteomes" id="UP000466586"/>
    </source>
</evidence>
<dbReference type="InterPro" id="IPR001048">
    <property type="entry name" value="Asp/Glu/Uridylate_kinase"/>
</dbReference>
<dbReference type="PANTHER" id="PTHR21499">
    <property type="entry name" value="ASPARTATE KINASE"/>
    <property type="match status" value="1"/>
</dbReference>
<feature type="domain" description="Aspartate/glutamate/uridylate kinase" evidence="11">
    <location>
        <begin position="2"/>
        <end position="277"/>
    </location>
</feature>
<evidence type="ECO:0000256" key="10">
    <source>
        <dbReference type="RuleBase" id="RU004249"/>
    </source>
</evidence>
<evidence type="ECO:0000313" key="12">
    <source>
        <dbReference type="EMBL" id="MXV50263.1"/>
    </source>
</evidence>
<dbReference type="UniPathway" id="UPA00034">
    <property type="reaction ID" value="UER00015"/>
</dbReference>
<evidence type="ECO:0000256" key="2">
    <source>
        <dbReference type="ARBA" id="ARBA00010122"/>
    </source>
</evidence>
<comment type="pathway">
    <text evidence="1 10">Amino-acid biosynthesis; L-lysine biosynthesis via DAP pathway; (S)-tetrahydrodipicolinate from L-aspartate: step 1/4.</text>
</comment>
<evidence type="ECO:0000256" key="7">
    <source>
        <dbReference type="ARBA" id="ARBA00047872"/>
    </source>
</evidence>
<reference evidence="12 13" key="1">
    <citation type="submission" date="2019-11" db="EMBL/GenBank/DDBJ databases">
        <title>Pedobacter sp. HMF7647 Genome sequencing and assembly.</title>
        <authorList>
            <person name="Kang H."/>
            <person name="Kim H."/>
            <person name="Joh K."/>
        </authorList>
    </citation>
    <scope>NUCLEOTIDE SEQUENCE [LARGE SCALE GENOMIC DNA]</scope>
    <source>
        <strain evidence="12 13">HMF7647</strain>
    </source>
</reference>
<feature type="binding site" evidence="8">
    <location>
        <begin position="5"/>
        <end position="8"/>
    </location>
    <ligand>
        <name>ATP</name>
        <dbReference type="ChEBI" id="CHEBI:30616"/>
    </ligand>
</feature>
<evidence type="ECO:0000256" key="5">
    <source>
        <dbReference type="ARBA" id="ARBA00022777"/>
    </source>
</evidence>
<dbReference type="InterPro" id="IPR042199">
    <property type="entry name" value="AsparK_Bifunc_asparK/hSer_DH"/>
</dbReference>
<dbReference type="GO" id="GO:0009088">
    <property type="term" value="P:threonine biosynthetic process"/>
    <property type="evidence" value="ECO:0007669"/>
    <property type="project" value="UniProtKB-UniPathway"/>
</dbReference>
<dbReference type="Proteomes" id="UP000466586">
    <property type="component" value="Unassembled WGS sequence"/>
</dbReference>
<dbReference type="PANTHER" id="PTHR21499:SF59">
    <property type="entry name" value="ASPARTOKINASE"/>
    <property type="match status" value="1"/>
</dbReference>
<accession>A0A7K1Y6R8</accession>
<dbReference type="EC" id="2.7.2.4" evidence="9"/>
<proteinExistence type="inferred from homology"/>
<keyword evidence="6 8" id="KW-0067">ATP-binding</keyword>
<evidence type="ECO:0000256" key="8">
    <source>
        <dbReference type="PIRSR" id="PIRSR000726-1"/>
    </source>
</evidence>
<dbReference type="Gene3D" id="3.40.1160.10">
    <property type="entry name" value="Acetylglutamate kinase-like"/>
    <property type="match status" value="1"/>
</dbReference>
<dbReference type="EMBL" id="WVHT01000002">
    <property type="protein sequence ID" value="MXV50263.1"/>
    <property type="molecule type" value="Genomic_DNA"/>
</dbReference>
<dbReference type="GO" id="GO:0005524">
    <property type="term" value="F:ATP binding"/>
    <property type="evidence" value="ECO:0007669"/>
    <property type="project" value="UniProtKB-KW"/>
</dbReference>
<name>A0A7K1Y6R8_9SPHI</name>
<dbReference type="InterPro" id="IPR036393">
    <property type="entry name" value="AceGlu_kinase-like_sf"/>
</dbReference>
<keyword evidence="3 9" id="KW-0808">Transferase</keyword>